<dbReference type="EMBL" id="CAADRP010001555">
    <property type="protein sequence ID" value="VFU41018.1"/>
    <property type="molecule type" value="Genomic_DNA"/>
</dbReference>
<name>A0A6N2LLR3_SALVM</name>
<reference evidence="1" key="1">
    <citation type="submission" date="2019-03" db="EMBL/GenBank/DDBJ databases">
        <authorList>
            <person name="Mank J."/>
            <person name="Almeida P."/>
        </authorList>
    </citation>
    <scope>NUCLEOTIDE SEQUENCE</scope>
    <source>
        <strain evidence="1">78183</strain>
    </source>
</reference>
<accession>A0A6N2LLR3</accession>
<proteinExistence type="predicted"/>
<organism evidence="1">
    <name type="scientific">Salix viminalis</name>
    <name type="common">Common osier</name>
    <name type="synonym">Basket willow</name>
    <dbReference type="NCBI Taxonomy" id="40686"/>
    <lineage>
        <taxon>Eukaryota</taxon>
        <taxon>Viridiplantae</taxon>
        <taxon>Streptophyta</taxon>
        <taxon>Embryophyta</taxon>
        <taxon>Tracheophyta</taxon>
        <taxon>Spermatophyta</taxon>
        <taxon>Magnoliopsida</taxon>
        <taxon>eudicotyledons</taxon>
        <taxon>Gunneridae</taxon>
        <taxon>Pentapetalae</taxon>
        <taxon>rosids</taxon>
        <taxon>fabids</taxon>
        <taxon>Malpighiales</taxon>
        <taxon>Salicaceae</taxon>
        <taxon>Saliceae</taxon>
        <taxon>Salix</taxon>
    </lineage>
</organism>
<evidence type="ECO:0000313" key="1">
    <source>
        <dbReference type="EMBL" id="VFU41018.1"/>
    </source>
</evidence>
<gene>
    <name evidence="1" type="ORF">SVIM_LOCUS239142</name>
</gene>
<sequence length="18" mass="1971">MKVGVQRGCLIVIRTQGI</sequence>
<dbReference type="AlphaFoldDB" id="A0A6N2LLR3"/>
<protein>
    <submittedName>
        <fullName evidence="1">Uncharacterized protein</fullName>
    </submittedName>
</protein>